<dbReference type="PANTHER" id="PTHR12378:SF7">
    <property type="entry name" value="DESUMOYLATING ISOPEPTIDASE 1"/>
    <property type="match status" value="1"/>
</dbReference>
<dbReference type="Pfam" id="PF05903">
    <property type="entry name" value="Peptidase_C97"/>
    <property type="match status" value="1"/>
</dbReference>
<dbReference type="Gene3D" id="3.90.1720.30">
    <property type="entry name" value="PPPDE domains"/>
    <property type="match status" value="1"/>
</dbReference>
<evidence type="ECO:0000256" key="1">
    <source>
        <dbReference type="ARBA" id="ARBA00008140"/>
    </source>
</evidence>
<dbReference type="Proteomes" id="UP001182556">
    <property type="component" value="Unassembled WGS sequence"/>
</dbReference>
<dbReference type="InterPro" id="IPR013766">
    <property type="entry name" value="Thioredoxin_domain"/>
</dbReference>
<dbReference type="GO" id="GO:0008233">
    <property type="term" value="F:peptidase activity"/>
    <property type="evidence" value="ECO:0007669"/>
    <property type="project" value="UniProtKB-KW"/>
</dbReference>
<protein>
    <submittedName>
        <fullName evidence="8">PPPDE putative peptidase domain-containing protein</fullName>
    </submittedName>
</protein>
<name>A0AAD9FTZ7_PAPLA</name>
<dbReference type="InterPro" id="IPR013535">
    <property type="entry name" value="PUL_dom"/>
</dbReference>
<feature type="compositionally biased region" description="Pro residues" evidence="4">
    <location>
        <begin position="205"/>
        <end position="217"/>
    </location>
</feature>
<evidence type="ECO:0000259" key="7">
    <source>
        <dbReference type="PROSITE" id="PS51858"/>
    </source>
</evidence>
<reference evidence="8" key="1">
    <citation type="submission" date="2023-02" db="EMBL/GenBank/DDBJ databases">
        <title>Identification and recombinant expression of a fungal hydrolase from Papiliotrema laurentii that hydrolyzes apple cutin and clears colloidal polyester polyurethane.</title>
        <authorList>
            <consortium name="DOE Joint Genome Institute"/>
            <person name="Roman V.A."/>
            <person name="Bojanowski C."/>
            <person name="Crable B.R."/>
            <person name="Wagner D.N."/>
            <person name="Hung C.S."/>
            <person name="Nadeau L.J."/>
            <person name="Schratz L."/>
            <person name="Haridas S."/>
            <person name="Pangilinan J."/>
            <person name="Lipzen A."/>
            <person name="Na H."/>
            <person name="Yan M."/>
            <person name="Ng V."/>
            <person name="Grigoriev I.V."/>
            <person name="Spatafora J.W."/>
            <person name="Barlow D."/>
            <person name="Biffinger J."/>
            <person name="Kelley-Loughnane N."/>
            <person name="Varaljay V.A."/>
            <person name="Crookes-Goodson W.J."/>
        </authorList>
    </citation>
    <scope>NUCLEOTIDE SEQUENCE</scope>
    <source>
        <strain evidence="8">5307AH</strain>
    </source>
</reference>
<dbReference type="InterPro" id="IPR008580">
    <property type="entry name" value="PPPDE_dom"/>
</dbReference>
<feature type="region of interest" description="Disordered" evidence="4">
    <location>
        <begin position="197"/>
        <end position="219"/>
    </location>
</feature>
<evidence type="ECO:0000256" key="2">
    <source>
        <dbReference type="ARBA" id="ARBA00022670"/>
    </source>
</evidence>
<dbReference type="Pfam" id="PF08324">
    <property type="entry name" value="PUL"/>
    <property type="match status" value="1"/>
</dbReference>
<dbReference type="InterPro" id="IPR036249">
    <property type="entry name" value="Thioredoxin-like_sf"/>
</dbReference>
<feature type="compositionally biased region" description="Low complexity" evidence="4">
    <location>
        <begin position="165"/>
        <end position="183"/>
    </location>
</feature>
<sequence length="637" mass="68964">MSDVKLYVYDLSRGLAKSMSLMLTGKQIDGIWHTSVVAYGREVFYGQGILEAKPGTTHHGQPLQIIDCGKTEIDEQTFNEYIASLQEMYTPSAYHLIEFNCNHFSADVVAFLTGGQIPGWISGLPAEFLSTPFGQAMKPQIDAMFRRTTAAEHPVNQPSMPAPGPSGSAALPTPPVSGTSTPSAPIASSLLNAVASAATARPTQPTHPTPKPTPSPETSPLTLVTSMANFNAILTQHPAVIVNFTNTPTCPPCRAIKPVYETIAQEFSTAYGSKGARFVEVELSVGEGRDIAGRNGVTATPTFGFFRQGKKVDELRGASKRELEIKVEQFLEDTWPRHAHRNIFLAQLEGMPVTPIASGNVPNFAALVAKMESFGVTGADLDVIKMNLVPALDTKTTLSDQQLRSTVQTWSDVSGRLLGKLKPEETFPIIDLWRVALINPRLSALLAIQINDHQSINPIMPILDLASQTLKQKSTGTPKPFLLTVLRLLTNLIAALPLANLLLDSAADALLAIIVDSLLHPDNTVRSAAAGVAFNLSTVRHRDAKERNAAPEDGEEKEWEVELVSALVEAVAREEDEDVAHRLLAALGLAVFLAPGYDESLKPLLEVLDAKKTVEGRIKLYKKKEVKKLAEDIAKIC</sequence>
<dbReference type="PROSITE" id="PS51858">
    <property type="entry name" value="PPPDE"/>
    <property type="match status" value="1"/>
</dbReference>
<dbReference type="AlphaFoldDB" id="A0AAD9FTZ7"/>
<dbReference type="Gene3D" id="1.25.10.10">
    <property type="entry name" value="Leucine-rich Repeat Variant"/>
    <property type="match status" value="1"/>
</dbReference>
<proteinExistence type="inferred from homology"/>
<dbReference type="GO" id="GO:0006508">
    <property type="term" value="P:proteolysis"/>
    <property type="evidence" value="ECO:0007669"/>
    <property type="project" value="UniProtKB-KW"/>
</dbReference>
<dbReference type="InterPro" id="IPR011989">
    <property type="entry name" value="ARM-like"/>
</dbReference>
<comment type="caution">
    <text evidence="8">The sequence shown here is derived from an EMBL/GenBank/DDBJ whole genome shotgun (WGS) entry which is preliminary data.</text>
</comment>
<dbReference type="Pfam" id="PF00085">
    <property type="entry name" value="Thioredoxin"/>
    <property type="match status" value="1"/>
</dbReference>
<keyword evidence="3" id="KW-0378">Hydrolase</keyword>
<organism evidence="8 9">
    <name type="scientific">Papiliotrema laurentii</name>
    <name type="common">Cryptococcus laurentii</name>
    <dbReference type="NCBI Taxonomy" id="5418"/>
    <lineage>
        <taxon>Eukaryota</taxon>
        <taxon>Fungi</taxon>
        <taxon>Dikarya</taxon>
        <taxon>Basidiomycota</taxon>
        <taxon>Agaricomycotina</taxon>
        <taxon>Tremellomycetes</taxon>
        <taxon>Tremellales</taxon>
        <taxon>Rhynchogastremaceae</taxon>
        <taxon>Papiliotrema</taxon>
    </lineage>
</organism>
<evidence type="ECO:0000313" key="9">
    <source>
        <dbReference type="Proteomes" id="UP001182556"/>
    </source>
</evidence>
<comment type="similarity">
    <text evidence="1">Belongs to the DeSI family.</text>
</comment>
<dbReference type="CDD" id="cd02947">
    <property type="entry name" value="TRX_family"/>
    <property type="match status" value="1"/>
</dbReference>
<feature type="domain" description="Thioredoxin" evidence="5">
    <location>
        <begin position="189"/>
        <end position="332"/>
    </location>
</feature>
<dbReference type="InterPro" id="IPR042266">
    <property type="entry name" value="PPPDE_sf"/>
</dbReference>
<feature type="domain" description="PUL" evidence="6">
    <location>
        <begin position="349"/>
        <end position="636"/>
    </location>
</feature>
<evidence type="ECO:0000313" key="8">
    <source>
        <dbReference type="EMBL" id="KAK1926205.1"/>
    </source>
</evidence>
<evidence type="ECO:0000256" key="3">
    <source>
        <dbReference type="ARBA" id="ARBA00022801"/>
    </source>
</evidence>
<evidence type="ECO:0000259" key="6">
    <source>
        <dbReference type="PROSITE" id="PS51396"/>
    </source>
</evidence>
<dbReference type="GO" id="GO:0070646">
    <property type="term" value="P:protein modification by small protein removal"/>
    <property type="evidence" value="ECO:0007669"/>
    <property type="project" value="TreeGrafter"/>
</dbReference>
<dbReference type="PROSITE" id="PS51352">
    <property type="entry name" value="THIOREDOXIN_2"/>
    <property type="match status" value="1"/>
</dbReference>
<dbReference type="SMART" id="SM01179">
    <property type="entry name" value="DUF862"/>
    <property type="match status" value="1"/>
</dbReference>
<keyword evidence="2" id="KW-0645">Protease</keyword>
<dbReference type="PANTHER" id="PTHR12378">
    <property type="entry name" value="DESUMOYLATING ISOPEPTIDASE"/>
    <property type="match status" value="1"/>
</dbReference>
<dbReference type="EMBL" id="JAODAN010000002">
    <property type="protein sequence ID" value="KAK1926205.1"/>
    <property type="molecule type" value="Genomic_DNA"/>
</dbReference>
<dbReference type="PROSITE" id="PS51396">
    <property type="entry name" value="PUL"/>
    <property type="match status" value="1"/>
</dbReference>
<feature type="domain" description="PPPDE" evidence="7">
    <location>
        <begin position="2"/>
        <end position="142"/>
    </location>
</feature>
<gene>
    <name evidence="8" type="ORF">DB88DRAFT_481056</name>
</gene>
<dbReference type="InterPro" id="IPR016024">
    <property type="entry name" value="ARM-type_fold"/>
</dbReference>
<evidence type="ECO:0000259" key="5">
    <source>
        <dbReference type="PROSITE" id="PS51352"/>
    </source>
</evidence>
<dbReference type="Gene3D" id="3.40.30.10">
    <property type="entry name" value="Glutaredoxin"/>
    <property type="match status" value="1"/>
</dbReference>
<dbReference type="SUPFAM" id="SSF48371">
    <property type="entry name" value="ARM repeat"/>
    <property type="match status" value="1"/>
</dbReference>
<accession>A0AAD9FTZ7</accession>
<keyword evidence="9" id="KW-1185">Reference proteome</keyword>
<evidence type="ECO:0000256" key="4">
    <source>
        <dbReference type="SAM" id="MobiDB-lite"/>
    </source>
</evidence>
<dbReference type="SUPFAM" id="SSF52833">
    <property type="entry name" value="Thioredoxin-like"/>
    <property type="match status" value="1"/>
</dbReference>
<feature type="region of interest" description="Disordered" evidence="4">
    <location>
        <begin position="151"/>
        <end position="183"/>
    </location>
</feature>